<feature type="region of interest" description="Disordered" evidence="9">
    <location>
        <begin position="187"/>
        <end position="215"/>
    </location>
</feature>
<feature type="coiled-coil region" evidence="8">
    <location>
        <begin position="905"/>
        <end position="932"/>
    </location>
</feature>
<dbReference type="InterPro" id="IPR002909">
    <property type="entry name" value="IPT_dom"/>
</dbReference>
<dbReference type="SUPFAM" id="SSF52540">
    <property type="entry name" value="P-loop containing nucleoside triphosphate hydrolases"/>
    <property type="match status" value="1"/>
</dbReference>
<evidence type="ECO:0000259" key="10">
    <source>
        <dbReference type="PROSITE" id="PS51437"/>
    </source>
</evidence>
<evidence type="ECO:0000313" key="12">
    <source>
        <dbReference type="RefSeq" id="XP_017698488.2"/>
    </source>
</evidence>
<feature type="compositionally biased region" description="Basic and acidic residues" evidence="9">
    <location>
        <begin position="198"/>
        <end position="209"/>
    </location>
</feature>
<dbReference type="GeneID" id="103707854"/>
<reference evidence="11" key="1">
    <citation type="journal article" date="2019" name="Nat. Commun.">
        <title>Genome-wide association mapping of date palm fruit traits.</title>
        <authorList>
            <person name="Hazzouri K.M."/>
            <person name="Gros-Balthazard M."/>
            <person name="Flowers J.M."/>
            <person name="Copetti D."/>
            <person name="Lemansour A."/>
            <person name="Lebrun M."/>
            <person name="Masmoudi K."/>
            <person name="Ferrand S."/>
            <person name="Dhar M.I."/>
            <person name="Fresquez Z.A."/>
            <person name="Rosas U."/>
            <person name="Zhang J."/>
            <person name="Talag J."/>
            <person name="Lee S."/>
            <person name="Kudrna D."/>
            <person name="Powell R.F."/>
            <person name="Leitch I.J."/>
            <person name="Krueger R.R."/>
            <person name="Wing R.A."/>
            <person name="Amiri K.M.A."/>
            <person name="Purugganan M.D."/>
        </authorList>
    </citation>
    <scope>NUCLEOTIDE SEQUENCE [LARGE SCALE GENOMIC DNA]</scope>
    <source>
        <strain evidence="11">cv. Khalas</strain>
    </source>
</reference>
<dbReference type="SUPFAM" id="SSF48403">
    <property type="entry name" value="Ankyrin repeat"/>
    <property type="match status" value="1"/>
</dbReference>
<evidence type="ECO:0000313" key="11">
    <source>
        <dbReference type="Proteomes" id="UP000228380"/>
    </source>
</evidence>
<dbReference type="GO" id="GO:0005634">
    <property type="term" value="C:nucleus"/>
    <property type="evidence" value="ECO:0007669"/>
    <property type="project" value="UniProtKB-SubCell"/>
</dbReference>
<dbReference type="GO" id="GO:0003690">
    <property type="term" value="F:double-stranded DNA binding"/>
    <property type="evidence" value="ECO:0007669"/>
    <property type="project" value="TreeGrafter"/>
</dbReference>
<dbReference type="Gene3D" id="1.20.5.190">
    <property type="match status" value="1"/>
</dbReference>
<keyword evidence="11" id="KW-1185">Reference proteome</keyword>
<dbReference type="Pfam" id="PF03859">
    <property type="entry name" value="CG-1"/>
    <property type="match status" value="1"/>
</dbReference>
<dbReference type="SUPFAM" id="SSF81296">
    <property type="entry name" value="E set domains"/>
    <property type="match status" value="1"/>
</dbReference>
<dbReference type="SMART" id="SM00015">
    <property type="entry name" value="IQ"/>
    <property type="match status" value="3"/>
</dbReference>
<dbReference type="InterPro" id="IPR027417">
    <property type="entry name" value="P-loop_NTPase"/>
</dbReference>
<proteinExistence type="inferred from homology"/>
<keyword evidence="4" id="KW-0010">Activator</keyword>
<feature type="repeat" description="ANK" evidence="7">
    <location>
        <begin position="626"/>
        <end position="658"/>
    </location>
</feature>
<dbReference type="InterPro" id="IPR000048">
    <property type="entry name" value="IQ_motif_EF-hand-BS"/>
</dbReference>
<dbReference type="SMART" id="SM00248">
    <property type="entry name" value="ANK"/>
    <property type="match status" value="2"/>
</dbReference>
<evidence type="ECO:0000256" key="6">
    <source>
        <dbReference type="ARBA" id="ARBA00023242"/>
    </source>
</evidence>
<dbReference type="PANTHER" id="PTHR23335:SF35">
    <property type="entry name" value="OS01G0923600 PROTEIN"/>
    <property type="match status" value="1"/>
</dbReference>
<sequence length="968" mass="108189">MQPGNQGFDINKLRKEAHTRWLKPIEVLFILQNHESFQLTHKPPVEPPSGSLFLFNRRVLRNFRNDGLLWRKKNNGRTLAESHERLKVGNTEVLACYYARGEQNPCFQRRVYWMLDPAHEHIVFVHYREVTEGRCVLEPNFSVSTESCPTFNQSNSVTDTQVQGFPSQINELNERCQNSRSPVSVEEVSSEFVTGNTERPHLDKMDRSETYNQPLLPDVSQSLRKLEEQLSLDDDDGGGGGDIYSKEKLQPNCNQNEESECLGLLNYETRDLSQETLDSLFDQLKHETNGHIEEAGLQDGSSTFQILKTPECSGWSHSLLNSMSKLNSLGADSGLPTLGKDNNIHGLETVHLAENTVYSSSAFSGIWLEQSQLETPLATDSGLPLAQKPWFSICEISPEWAFSFESAKVVIVGDFLCNPSGHSWAILFGDTEVPVEVVQEGVFRCLTPKHDTGKVKLCITSGNGEPCSDVREFEFRSKPETMSFSSTLQQAETIKSTEELLLIVRFVEILLSGHHNASILQEGDVDPHIDPSRKLKINEDRLGEIVESLLTGRETPANTMDRILQELLKDKLQQWLSSKHLGNADQICVLSKQEQCIIHMISGLGYDWALSPVLNSGIGINFRDPNGWTALHWAACFGREKMVAALLAAGASAGAVTDPTSQDPAGKTPASLAAANGHKGLAGYLSEAALTNHLFSLVTGKGEISKESGPVEAEGVETISQRSAHLQGGTEDQLSLKDSLAAVRNAAQAAARIQFAFRAYSFRKKHQNAADKYGFSPDDIHGISRACHGLCNLKFQKAALSIQKNYRCWKGRKEFLTLRKHVVRIQAHVRAYQARKKYKLLLSVSILEKIILRWYRRGVGLRGFRAEAESINEEEEADILNVFRKQKVDAALDKAVSSVLSMVDSPEAQQQYRRMLERYRKAKAELSKVETSTARVADDCESLQTEDYFDQADEQHLKQCQDLQKIAS</sequence>
<organism evidence="11 12">
    <name type="scientific">Phoenix dactylifera</name>
    <name type="common">Date palm</name>
    <dbReference type="NCBI Taxonomy" id="42345"/>
    <lineage>
        <taxon>Eukaryota</taxon>
        <taxon>Viridiplantae</taxon>
        <taxon>Streptophyta</taxon>
        <taxon>Embryophyta</taxon>
        <taxon>Tracheophyta</taxon>
        <taxon>Spermatophyta</taxon>
        <taxon>Magnoliopsida</taxon>
        <taxon>Liliopsida</taxon>
        <taxon>Arecaceae</taxon>
        <taxon>Coryphoideae</taxon>
        <taxon>Phoeniceae</taxon>
        <taxon>Phoenix</taxon>
    </lineage>
</organism>
<dbReference type="InterPro" id="IPR002110">
    <property type="entry name" value="Ankyrin_rpt"/>
</dbReference>
<evidence type="ECO:0000256" key="4">
    <source>
        <dbReference type="ARBA" id="ARBA00023159"/>
    </source>
</evidence>
<dbReference type="Proteomes" id="UP000228380">
    <property type="component" value="Chromosome 7"/>
</dbReference>
<keyword evidence="6" id="KW-0539">Nucleus</keyword>
<dbReference type="GO" id="GO:0006357">
    <property type="term" value="P:regulation of transcription by RNA polymerase II"/>
    <property type="evidence" value="ECO:0007669"/>
    <property type="project" value="TreeGrafter"/>
</dbReference>
<dbReference type="PROSITE" id="PS50088">
    <property type="entry name" value="ANK_REPEAT"/>
    <property type="match status" value="1"/>
</dbReference>
<keyword evidence="8" id="KW-0175">Coiled coil</keyword>
<comment type="subcellular location">
    <subcellularLocation>
        <location evidence="1">Nucleus</location>
    </subcellularLocation>
</comment>
<evidence type="ECO:0000256" key="9">
    <source>
        <dbReference type="SAM" id="MobiDB-lite"/>
    </source>
</evidence>
<accession>A0A8B7MV06</accession>
<dbReference type="GO" id="GO:0003712">
    <property type="term" value="F:transcription coregulator activity"/>
    <property type="evidence" value="ECO:0007669"/>
    <property type="project" value="TreeGrafter"/>
</dbReference>
<dbReference type="InterPro" id="IPR013783">
    <property type="entry name" value="Ig-like_fold"/>
</dbReference>
<dbReference type="AlphaFoldDB" id="A0A8B7MV06"/>
<dbReference type="Pfam" id="PF12796">
    <property type="entry name" value="Ank_2"/>
    <property type="match status" value="1"/>
</dbReference>
<keyword evidence="5" id="KW-0804">Transcription</keyword>
<evidence type="ECO:0000256" key="2">
    <source>
        <dbReference type="ARBA" id="ARBA00008267"/>
    </source>
</evidence>
<feature type="domain" description="CG-1" evidence="10">
    <location>
        <begin position="10"/>
        <end position="136"/>
    </location>
</feature>
<name>A0A8B7MV06_PHODC</name>
<dbReference type="RefSeq" id="XP_017698488.2">
    <property type="nucleotide sequence ID" value="XM_017842999.3"/>
</dbReference>
<dbReference type="PROSITE" id="PS50297">
    <property type="entry name" value="ANK_REP_REGION"/>
    <property type="match status" value="1"/>
</dbReference>
<dbReference type="PROSITE" id="PS51437">
    <property type="entry name" value="CG_1"/>
    <property type="match status" value="1"/>
</dbReference>
<evidence type="ECO:0000256" key="5">
    <source>
        <dbReference type="ARBA" id="ARBA00023163"/>
    </source>
</evidence>
<dbReference type="InterPro" id="IPR014756">
    <property type="entry name" value="Ig_E-set"/>
</dbReference>
<evidence type="ECO:0000256" key="3">
    <source>
        <dbReference type="ARBA" id="ARBA00023043"/>
    </source>
</evidence>
<dbReference type="PROSITE" id="PS50096">
    <property type="entry name" value="IQ"/>
    <property type="match status" value="3"/>
</dbReference>
<reference evidence="12" key="2">
    <citation type="submission" date="2025-08" db="UniProtKB">
        <authorList>
            <consortium name="RefSeq"/>
        </authorList>
    </citation>
    <scope>IDENTIFICATION</scope>
    <source>
        <tissue evidence="12">Young leaves</tissue>
    </source>
</reference>
<dbReference type="CDD" id="cd00102">
    <property type="entry name" value="IPT"/>
    <property type="match status" value="1"/>
</dbReference>
<evidence type="ECO:0000256" key="7">
    <source>
        <dbReference type="PROSITE-ProRule" id="PRU00023"/>
    </source>
</evidence>
<dbReference type="PANTHER" id="PTHR23335">
    <property type="entry name" value="CALMODULIN-BINDING TRANSCRIPTION ACTIVATOR CAMTA"/>
    <property type="match status" value="1"/>
</dbReference>
<dbReference type="SMART" id="SM01076">
    <property type="entry name" value="CG-1"/>
    <property type="match status" value="1"/>
</dbReference>
<comment type="similarity">
    <text evidence="2">Belongs to the CAMTA family.</text>
</comment>
<evidence type="ECO:0000256" key="8">
    <source>
        <dbReference type="SAM" id="Coils"/>
    </source>
</evidence>
<evidence type="ECO:0000256" key="1">
    <source>
        <dbReference type="ARBA" id="ARBA00004123"/>
    </source>
</evidence>
<dbReference type="Pfam" id="PF01833">
    <property type="entry name" value="TIG"/>
    <property type="match status" value="1"/>
</dbReference>
<dbReference type="Gene3D" id="2.60.40.10">
    <property type="entry name" value="Immunoglobulins"/>
    <property type="match status" value="1"/>
</dbReference>
<keyword evidence="3 7" id="KW-0040">ANK repeat</keyword>
<dbReference type="InterPro" id="IPR005559">
    <property type="entry name" value="CG-1_dom"/>
</dbReference>
<dbReference type="Gene3D" id="1.25.40.20">
    <property type="entry name" value="Ankyrin repeat-containing domain"/>
    <property type="match status" value="1"/>
</dbReference>
<dbReference type="InterPro" id="IPR036770">
    <property type="entry name" value="Ankyrin_rpt-contain_sf"/>
</dbReference>
<dbReference type="OrthoDB" id="407555at2759"/>
<protein>
    <submittedName>
        <fullName evidence="12">Calmodulin-binding transcription activator 4-like isoform X1</fullName>
    </submittedName>
</protein>
<gene>
    <name evidence="12" type="primary">LOC103707854</name>
</gene>